<keyword evidence="3" id="KW-1185">Reference proteome</keyword>
<gene>
    <name evidence="2" type="ORF">K452DRAFT_289689</name>
</gene>
<feature type="compositionally biased region" description="Polar residues" evidence="1">
    <location>
        <begin position="70"/>
        <end position="80"/>
    </location>
</feature>
<protein>
    <submittedName>
        <fullName evidence="2">Uncharacterized protein</fullName>
    </submittedName>
</protein>
<feature type="region of interest" description="Disordered" evidence="1">
    <location>
        <begin position="1"/>
        <end position="144"/>
    </location>
</feature>
<dbReference type="GeneID" id="54298369"/>
<evidence type="ECO:0000313" key="2">
    <source>
        <dbReference type="EMBL" id="KAF2139700.1"/>
    </source>
</evidence>
<dbReference type="EMBL" id="ML995492">
    <property type="protein sequence ID" value="KAF2139700.1"/>
    <property type="molecule type" value="Genomic_DNA"/>
</dbReference>
<feature type="compositionally biased region" description="Basic and acidic residues" evidence="1">
    <location>
        <begin position="111"/>
        <end position="121"/>
    </location>
</feature>
<feature type="compositionally biased region" description="Low complexity" evidence="1">
    <location>
        <begin position="14"/>
        <end position="30"/>
    </location>
</feature>
<reference evidence="2" key="1">
    <citation type="journal article" date="2020" name="Stud. Mycol.">
        <title>101 Dothideomycetes genomes: a test case for predicting lifestyles and emergence of pathogens.</title>
        <authorList>
            <person name="Haridas S."/>
            <person name="Albert R."/>
            <person name="Binder M."/>
            <person name="Bloem J."/>
            <person name="Labutti K."/>
            <person name="Salamov A."/>
            <person name="Andreopoulos B."/>
            <person name="Baker S."/>
            <person name="Barry K."/>
            <person name="Bills G."/>
            <person name="Bluhm B."/>
            <person name="Cannon C."/>
            <person name="Castanera R."/>
            <person name="Culley D."/>
            <person name="Daum C."/>
            <person name="Ezra D."/>
            <person name="Gonzalez J."/>
            <person name="Henrissat B."/>
            <person name="Kuo A."/>
            <person name="Liang C."/>
            <person name="Lipzen A."/>
            <person name="Lutzoni F."/>
            <person name="Magnuson J."/>
            <person name="Mondo S."/>
            <person name="Nolan M."/>
            <person name="Ohm R."/>
            <person name="Pangilinan J."/>
            <person name="Park H.-J."/>
            <person name="Ramirez L."/>
            <person name="Alfaro M."/>
            <person name="Sun H."/>
            <person name="Tritt A."/>
            <person name="Yoshinaga Y."/>
            <person name="Zwiers L.-H."/>
            <person name="Turgeon B."/>
            <person name="Goodwin S."/>
            <person name="Spatafora J."/>
            <person name="Crous P."/>
            <person name="Grigoriev I."/>
        </authorList>
    </citation>
    <scope>NUCLEOTIDE SEQUENCE</scope>
    <source>
        <strain evidence="2">CBS 121167</strain>
    </source>
</reference>
<proteinExistence type="predicted"/>
<accession>A0A6A6B6R2</accession>
<dbReference type="Proteomes" id="UP000799438">
    <property type="component" value="Unassembled WGS sequence"/>
</dbReference>
<evidence type="ECO:0000256" key="1">
    <source>
        <dbReference type="SAM" id="MobiDB-lite"/>
    </source>
</evidence>
<organism evidence="2 3">
    <name type="scientific">Aplosporella prunicola CBS 121167</name>
    <dbReference type="NCBI Taxonomy" id="1176127"/>
    <lineage>
        <taxon>Eukaryota</taxon>
        <taxon>Fungi</taxon>
        <taxon>Dikarya</taxon>
        <taxon>Ascomycota</taxon>
        <taxon>Pezizomycotina</taxon>
        <taxon>Dothideomycetes</taxon>
        <taxon>Dothideomycetes incertae sedis</taxon>
        <taxon>Botryosphaeriales</taxon>
        <taxon>Aplosporellaceae</taxon>
        <taxon>Aplosporella</taxon>
    </lineage>
</organism>
<name>A0A6A6B6R2_9PEZI</name>
<dbReference type="AlphaFoldDB" id="A0A6A6B6R2"/>
<sequence>MSRLEIPEQYQRKTTTPTTQPSAPAQPLPSITVSPTKVSDGSKLLPAPLLRPTPYSARHITEPYMPSSPPTSVGIESNATPRAVQNPHDFETPVNRRGFGQLSSPPGSEEQGGRQRAHTDSDSLTSSVVKGRAASGLLELMRSA</sequence>
<evidence type="ECO:0000313" key="3">
    <source>
        <dbReference type="Proteomes" id="UP000799438"/>
    </source>
</evidence>
<dbReference type="OrthoDB" id="5345625at2759"/>
<dbReference type="RefSeq" id="XP_033395413.1">
    <property type="nucleotide sequence ID" value="XM_033540873.1"/>
</dbReference>